<accession>A0ABQ1KSJ8</accession>
<reference evidence="3" key="1">
    <citation type="journal article" date="2019" name="Int. J. Syst. Evol. Microbiol.">
        <title>The Global Catalogue of Microorganisms (GCM) 10K type strain sequencing project: providing services to taxonomists for standard genome sequencing and annotation.</title>
        <authorList>
            <consortium name="The Broad Institute Genomics Platform"/>
            <consortium name="The Broad Institute Genome Sequencing Center for Infectious Disease"/>
            <person name="Wu L."/>
            <person name="Ma J."/>
        </authorList>
    </citation>
    <scope>NUCLEOTIDE SEQUENCE [LARGE SCALE GENOMIC DNA]</scope>
    <source>
        <strain evidence="3">CGMCC 1.12478</strain>
    </source>
</reference>
<evidence type="ECO:0000313" key="2">
    <source>
        <dbReference type="EMBL" id="GGC06685.1"/>
    </source>
</evidence>
<dbReference type="Gene3D" id="1.20.1290.10">
    <property type="entry name" value="AhpD-like"/>
    <property type="match status" value="1"/>
</dbReference>
<evidence type="ECO:0000313" key="3">
    <source>
        <dbReference type="Proteomes" id="UP000645462"/>
    </source>
</evidence>
<dbReference type="SUPFAM" id="SSF69118">
    <property type="entry name" value="AhpD-like"/>
    <property type="match status" value="1"/>
</dbReference>
<dbReference type="InterPro" id="IPR029032">
    <property type="entry name" value="AhpD-like"/>
</dbReference>
<keyword evidence="3" id="KW-1185">Reference proteome</keyword>
<evidence type="ECO:0000259" key="1">
    <source>
        <dbReference type="Pfam" id="PF02627"/>
    </source>
</evidence>
<dbReference type="RefSeq" id="WP_188482308.1">
    <property type="nucleotide sequence ID" value="NZ_BMFC01000005.1"/>
</dbReference>
<dbReference type="PANTHER" id="PTHR33930">
    <property type="entry name" value="ALKYL HYDROPEROXIDE REDUCTASE AHPD"/>
    <property type="match status" value="1"/>
</dbReference>
<dbReference type="InterPro" id="IPR003779">
    <property type="entry name" value="CMD-like"/>
</dbReference>
<dbReference type="Pfam" id="PF02627">
    <property type="entry name" value="CMD"/>
    <property type="match status" value="1"/>
</dbReference>
<protein>
    <submittedName>
        <fullName evidence="2">Alkyl hydroperoxide reductase AhpD</fullName>
    </submittedName>
</protein>
<organism evidence="2 3">
    <name type="scientific">Marivita lacus</name>
    <dbReference type="NCBI Taxonomy" id="1323742"/>
    <lineage>
        <taxon>Bacteria</taxon>
        <taxon>Pseudomonadati</taxon>
        <taxon>Pseudomonadota</taxon>
        <taxon>Alphaproteobacteria</taxon>
        <taxon>Rhodobacterales</taxon>
        <taxon>Roseobacteraceae</taxon>
        <taxon>Marivita</taxon>
    </lineage>
</organism>
<dbReference type="NCBIfam" id="TIGR00778">
    <property type="entry name" value="ahpD_dom"/>
    <property type="match status" value="1"/>
</dbReference>
<gene>
    <name evidence="2" type="ORF">GCM10011363_24230</name>
</gene>
<dbReference type="EMBL" id="BMFC01000005">
    <property type="protein sequence ID" value="GGC06685.1"/>
    <property type="molecule type" value="Genomic_DNA"/>
</dbReference>
<dbReference type="InterPro" id="IPR004675">
    <property type="entry name" value="AhpD_core"/>
</dbReference>
<comment type="caution">
    <text evidence="2">The sequence shown here is derived from an EMBL/GenBank/DDBJ whole genome shotgun (WGS) entry which is preliminary data.</text>
</comment>
<sequence length="118" mass="12575">MSWSDLIKDTVTRLDALQAQTPETFAGFNQMGRAAKTTGALDEKTKELIALGIAIATRCDSCIAFHVKSLVRLKTSREEFCEALAMIAYMGGGPSMAFSAKALEAYDEFCGGPAGTSV</sequence>
<name>A0ABQ1KSJ8_9RHOB</name>
<feature type="domain" description="Carboxymuconolactone decarboxylase-like" evidence="1">
    <location>
        <begin position="22"/>
        <end position="104"/>
    </location>
</feature>
<proteinExistence type="predicted"/>
<dbReference type="PANTHER" id="PTHR33930:SF2">
    <property type="entry name" value="BLR3452 PROTEIN"/>
    <property type="match status" value="1"/>
</dbReference>
<dbReference type="Proteomes" id="UP000645462">
    <property type="component" value="Unassembled WGS sequence"/>
</dbReference>